<dbReference type="Proteomes" id="UP000238180">
    <property type="component" value="Unassembled WGS sequence"/>
</dbReference>
<name>A0A2N9P9V0_9FLAO</name>
<organism evidence="1 2">
    <name type="scientific">Flavobacterium columnare</name>
    <dbReference type="NCBI Taxonomy" id="996"/>
    <lineage>
        <taxon>Bacteria</taxon>
        <taxon>Pseudomonadati</taxon>
        <taxon>Bacteroidota</taxon>
        <taxon>Flavobacteriia</taxon>
        <taxon>Flavobacteriales</taxon>
        <taxon>Flavobacteriaceae</taxon>
        <taxon>Flavobacterium</taxon>
    </lineage>
</organism>
<evidence type="ECO:0000313" key="1">
    <source>
        <dbReference type="EMBL" id="SPE77103.1"/>
    </source>
</evidence>
<dbReference type="AlphaFoldDB" id="A0A2N9P9V0"/>
<evidence type="ECO:0000313" key="2">
    <source>
        <dbReference type="Proteomes" id="UP000238180"/>
    </source>
</evidence>
<accession>A0A2N9P9V0</accession>
<sequence length="46" mass="5419">MRLGKTKTKPNDGTTIFEEMKLARKKALEISKNRIETKPIKYLLKR</sequence>
<protein>
    <submittedName>
        <fullName evidence="1">Uncharacterized protein</fullName>
    </submittedName>
</protein>
<gene>
    <name evidence="1" type="ORF">FLACOL_01093</name>
</gene>
<reference evidence="1 2" key="1">
    <citation type="submission" date="2018-02" db="EMBL/GenBank/DDBJ databases">
        <authorList>
            <person name="Cohen D.B."/>
            <person name="Kent A.D."/>
        </authorList>
    </citation>
    <scope>NUCLEOTIDE SEQUENCE [LARGE SCALE GENOMIC DNA]</scope>
    <source>
        <strain evidence="1">CIP109753</strain>
    </source>
</reference>
<dbReference type="EMBL" id="OLKH01000077">
    <property type="protein sequence ID" value="SPE77103.1"/>
    <property type="molecule type" value="Genomic_DNA"/>
</dbReference>
<proteinExistence type="predicted"/>